<proteinExistence type="predicted"/>
<accession>A0A7J7MEL3</accession>
<evidence type="ECO:0000313" key="1">
    <source>
        <dbReference type="EMBL" id="KAF6153194.1"/>
    </source>
</evidence>
<keyword evidence="2" id="KW-1185">Reference proteome</keyword>
<gene>
    <name evidence="1" type="ORF">GIB67_016673</name>
</gene>
<comment type="caution">
    <text evidence="1">The sequence shown here is derived from an EMBL/GenBank/DDBJ whole genome shotgun (WGS) entry which is preliminary data.</text>
</comment>
<name>A0A7J7MEL3_9MAGN</name>
<organism evidence="1 2">
    <name type="scientific">Kingdonia uniflora</name>
    <dbReference type="NCBI Taxonomy" id="39325"/>
    <lineage>
        <taxon>Eukaryota</taxon>
        <taxon>Viridiplantae</taxon>
        <taxon>Streptophyta</taxon>
        <taxon>Embryophyta</taxon>
        <taxon>Tracheophyta</taxon>
        <taxon>Spermatophyta</taxon>
        <taxon>Magnoliopsida</taxon>
        <taxon>Ranunculales</taxon>
        <taxon>Circaeasteraceae</taxon>
        <taxon>Kingdonia</taxon>
    </lineage>
</organism>
<dbReference type="EMBL" id="JACGCM010001580">
    <property type="protein sequence ID" value="KAF6153194.1"/>
    <property type="molecule type" value="Genomic_DNA"/>
</dbReference>
<dbReference type="AlphaFoldDB" id="A0A7J7MEL3"/>
<protein>
    <submittedName>
        <fullName evidence="1">Uncharacterized protein</fullName>
    </submittedName>
</protein>
<sequence>MGGNVNSTNTLVESIEVFKAAGYSLPPDGARGRKCIMKDMYGRTIAYKSIQLSGVAPEGFYRVIVDGVILDDVQLFMEGGTQGDISSGETVV</sequence>
<dbReference type="Proteomes" id="UP000541444">
    <property type="component" value="Unassembled WGS sequence"/>
</dbReference>
<reference evidence="1 2" key="1">
    <citation type="journal article" date="2020" name="IScience">
        <title>Genome Sequencing of the Endangered Kingdonia uniflora (Circaeasteraceae, Ranunculales) Reveals Potential Mechanisms of Evolutionary Specialization.</title>
        <authorList>
            <person name="Sun Y."/>
            <person name="Deng T."/>
            <person name="Zhang A."/>
            <person name="Moore M.J."/>
            <person name="Landis J.B."/>
            <person name="Lin N."/>
            <person name="Zhang H."/>
            <person name="Zhang X."/>
            <person name="Huang J."/>
            <person name="Zhang X."/>
            <person name="Sun H."/>
            <person name="Wang H."/>
        </authorList>
    </citation>
    <scope>NUCLEOTIDE SEQUENCE [LARGE SCALE GENOMIC DNA]</scope>
    <source>
        <strain evidence="1">TB1705</strain>
        <tissue evidence="1">Leaf</tissue>
    </source>
</reference>
<evidence type="ECO:0000313" key="2">
    <source>
        <dbReference type="Proteomes" id="UP000541444"/>
    </source>
</evidence>